<evidence type="ECO:0000313" key="3">
    <source>
        <dbReference type="Proteomes" id="UP001470230"/>
    </source>
</evidence>
<evidence type="ECO:0000256" key="1">
    <source>
        <dbReference type="SAM" id="MobiDB-lite"/>
    </source>
</evidence>
<reference evidence="2 3" key="1">
    <citation type="submission" date="2024-04" db="EMBL/GenBank/DDBJ databases">
        <title>Tritrichomonas musculus Genome.</title>
        <authorList>
            <person name="Alves-Ferreira E."/>
            <person name="Grigg M."/>
            <person name="Lorenzi H."/>
            <person name="Galac M."/>
        </authorList>
    </citation>
    <scope>NUCLEOTIDE SEQUENCE [LARGE SCALE GENOMIC DNA]</scope>
    <source>
        <strain evidence="2 3">EAF2021</strain>
    </source>
</reference>
<feature type="region of interest" description="Disordered" evidence="1">
    <location>
        <begin position="44"/>
        <end position="81"/>
    </location>
</feature>
<dbReference type="Proteomes" id="UP001470230">
    <property type="component" value="Unassembled WGS sequence"/>
</dbReference>
<keyword evidence="3" id="KW-1185">Reference proteome</keyword>
<evidence type="ECO:0000313" key="2">
    <source>
        <dbReference type="EMBL" id="KAK8876236.1"/>
    </source>
</evidence>
<feature type="compositionally biased region" description="Basic and acidic residues" evidence="1">
    <location>
        <begin position="59"/>
        <end position="81"/>
    </location>
</feature>
<name>A0ABR2JFM8_9EUKA</name>
<accession>A0ABR2JFM8</accession>
<organism evidence="2 3">
    <name type="scientific">Tritrichomonas musculus</name>
    <dbReference type="NCBI Taxonomy" id="1915356"/>
    <lineage>
        <taxon>Eukaryota</taxon>
        <taxon>Metamonada</taxon>
        <taxon>Parabasalia</taxon>
        <taxon>Tritrichomonadida</taxon>
        <taxon>Tritrichomonadidae</taxon>
        <taxon>Tritrichomonas</taxon>
    </lineage>
</organism>
<proteinExistence type="predicted"/>
<protein>
    <submittedName>
        <fullName evidence="2">Uncharacterized protein</fullName>
    </submittedName>
</protein>
<dbReference type="EMBL" id="JAPFFF010000012">
    <property type="protein sequence ID" value="KAK8876236.1"/>
    <property type="molecule type" value="Genomic_DNA"/>
</dbReference>
<comment type="caution">
    <text evidence="2">The sequence shown here is derived from an EMBL/GenBank/DDBJ whole genome shotgun (WGS) entry which is preliminary data.</text>
</comment>
<gene>
    <name evidence="2" type="ORF">M9Y10_006429</name>
</gene>
<sequence length="133" mass="15652">MGRRGNHYNRITSIIVEFNGETKIYQLDESESLIERKNKMIKKKIDENKNQKKKKSTKKKIDAEIPKDDAPNELEEGKSDENISFDDCFNNDLYFADECNYQYEEDDCFTFTNSSNISDNIDDENADFISIFY</sequence>